<dbReference type="Gene3D" id="3.40.30.10">
    <property type="entry name" value="Glutaredoxin"/>
    <property type="match status" value="1"/>
</dbReference>
<proteinExistence type="inferred from homology"/>
<organism evidence="5 6">
    <name type="scientific">Malacoplasma iowae DK-CPA</name>
    <dbReference type="NCBI Taxonomy" id="1394179"/>
    <lineage>
        <taxon>Bacteria</taxon>
        <taxon>Bacillati</taxon>
        <taxon>Mycoplasmatota</taxon>
        <taxon>Mycoplasmoidales</taxon>
        <taxon>Mycoplasmoidaceae</taxon>
        <taxon>Malacoplasma</taxon>
    </lineage>
</organism>
<evidence type="ECO:0000256" key="3">
    <source>
        <dbReference type="PIRSR" id="PIRSR000077-4"/>
    </source>
</evidence>
<dbReference type="PANTHER" id="PTHR46115">
    <property type="entry name" value="THIOREDOXIN-LIKE PROTEIN 1"/>
    <property type="match status" value="1"/>
</dbReference>
<dbReference type="EMBL" id="AWQU01000068">
    <property type="protein sequence ID" value="KFB07730.1"/>
    <property type="molecule type" value="Genomic_DNA"/>
</dbReference>
<sequence>MSSKLHKGNDKNIDNLIEQGTLTIVKYGATWCGPCKMIAPILEELSDAYGSVTFVDVDIDDEEASDSTAKNEVTMVPTVIFYKNGKEVDRFVGFRPKEDIEAMIKKYY</sequence>
<feature type="disulfide bond" description="Redox-active" evidence="3">
    <location>
        <begin position="32"/>
        <end position="35"/>
    </location>
</feature>
<accession>A0A084U444</accession>
<evidence type="ECO:0000313" key="6">
    <source>
        <dbReference type="Proteomes" id="UP000028523"/>
    </source>
</evidence>
<name>A0A084U444_MALIO</name>
<dbReference type="SUPFAM" id="SSF52833">
    <property type="entry name" value="Thioredoxin-like"/>
    <property type="match status" value="1"/>
</dbReference>
<dbReference type="AlphaFoldDB" id="A0A084U444"/>
<dbReference type="RefSeq" id="WP_004025255.1">
    <property type="nucleotide sequence ID" value="NZ_AWQU01000068.1"/>
</dbReference>
<dbReference type="CDD" id="cd02947">
    <property type="entry name" value="TRX_family"/>
    <property type="match status" value="1"/>
</dbReference>
<evidence type="ECO:0000313" key="5">
    <source>
        <dbReference type="EMBL" id="KFB07730.1"/>
    </source>
</evidence>
<keyword evidence="3" id="KW-0676">Redox-active center</keyword>
<dbReference type="GeneID" id="96866492"/>
<keyword evidence="6" id="KW-1185">Reference proteome</keyword>
<gene>
    <name evidence="5" type="ORF">P271_587</name>
</gene>
<dbReference type="PIRSF" id="PIRSF000077">
    <property type="entry name" value="Thioredoxin"/>
    <property type="match status" value="1"/>
</dbReference>
<evidence type="ECO:0000259" key="4">
    <source>
        <dbReference type="PROSITE" id="PS51352"/>
    </source>
</evidence>
<dbReference type="Proteomes" id="UP000028523">
    <property type="component" value="Unassembled WGS sequence"/>
</dbReference>
<comment type="similarity">
    <text evidence="2">Belongs to the thioredoxin family.</text>
</comment>
<evidence type="ECO:0000256" key="1">
    <source>
        <dbReference type="ARBA" id="ARBA00023157"/>
    </source>
</evidence>
<reference evidence="5 6" key="1">
    <citation type="journal article" date="2014" name="PLoS ONE">
        <title>Reduction of Hydrogen Peroxide Accumulation and Toxicity by a Catalase from Mycoplasma iowae.</title>
        <authorList>
            <person name="Pritchard R.E."/>
            <person name="Prassinos A.J."/>
            <person name="Osborne J.D."/>
            <person name="Raviv Z."/>
            <person name="Balish M.F."/>
        </authorList>
    </citation>
    <scope>NUCLEOTIDE SEQUENCE [LARGE SCALE GENOMIC DNA]</scope>
    <source>
        <strain evidence="5 6">DK-CPA</strain>
    </source>
</reference>
<protein>
    <recommendedName>
        <fullName evidence="2">Thioredoxin</fullName>
    </recommendedName>
</protein>
<dbReference type="InterPro" id="IPR013766">
    <property type="entry name" value="Thioredoxin_domain"/>
</dbReference>
<keyword evidence="1 3" id="KW-1015">Disulfide bond</keyword>
<dbReference type="PROSITE" id="PS51352">
    <property type="entry name" value="THIOREDOXIN_2"/>
    <property type="match status" value="1"/>
</dbReference>
<dbReference type="InterPro" id="IPR005746">
    <property type="entry name" value="Thioredoxin"/>
</dbReference>
<dbReference type="InterPro" id="IPR036249">
    <property type="entry name" value="Thioredoxin-like_sf"/>
</dbReference>
<dbReference type="Pfam" id="PF00085">
    <property type="entry name" value="Thioredoxin"/>
    <property type="match status" value="1"/>
</dbReference>
<dbReference type="GO" id="GO:0015035">
    <property type="term" value="F:protein-disulfide reductase activity"/>
    <property type="evidence" value="ECO:0007669"/>
    <property type="project" value="InterPro"/>
</dbReference>
<comment type="caution">
    <text evidence="5">The sequence shown here is derived from an EMBL/GenBank/DDBJ whole genome shotgun (WGS) entry which is preliminary data.</text>
</comment>
<feature type="domain" description="Thioredoxin" evidence="4">
    <location>
        <begin position="1"/>
        <end position="108"/>
    </location>
</feature>
<dbReference type="PRINTS" id="PR00421">
    <property type="entry name" value="THIOREDOXIN"/>
</dbReference>
<evidence type="ECO:0000256" key="2">
    <source>
        <dbReference type="PIRNR" id="PIRNR000077"/>
    </source>
</evidence>